<dbReference type="AlphaFoldDB" id="A0A3S0JRN2"/>
<dbReference type="Proteomes" id="UP000276349">
    <property type="component" value="Unassembled WGS sequence"/>
</dbReference>
<dbReference type="PRINTS" id="PR00260">
    <property type="entry name" value="CHEMTRNSDUCR"/>
</dbReference>
<evidence type="ECO:0000259" key="11">
    <source>
        <dbReference type="PROSITE" id="PS50885"/>
    </source>
</evidence>
<evidence type="ECO:0000256" key="1">
    <source>
        <dbReference type="ARBA" id="ARBA00004236"/>
    </source>
</evidence>
<feature type="domain" description="Methyl-accepting transducer" evidence="10">
    <location>
        <begin position="321"/>
        <end position="557"/>
    </location>
</feature>
<feature type="transmembrane region" description="Helical" evidence="9">
    <location>
        <begin position="226"/>
        <end position="247"/>
    </location>
</feature>
<dbReference type="PROSITE" id="PS50111">
    <property type="entry name" value="CHEMOTAXIS_TRANSDUC_2"/>
    <property type="match status" value="1"/>
</dbReference>
<accession>A0A3S0JRN2</accession>
<evidence type="ECO:0000256" key="5">
    <source>
        <dbReference type="ARBA" id="ARBA00029447"/>
    </source>
</evidence>
<keyword evidence="13" id="KW-1185">Reference proteome</keyword>
<evidence type="ECO:0000256" key="8">
    <source>
        <dbReference type="SAM" id="MobiDB-lite"/>
    </source>
</evidence>
<dbReference type="SMART" id="SM00283">
    <property type="entry name" value="MA"/>
    <property type="match status" value="1"/>
</dbReference>
<feature type="coiled-coil region" evidence="7">
    <location>
        <begin position="350"/>
        <end position="384"/>
    </location>
</feature>
<dbReference type="OrthoDB" id="2443859at2"/>
<organism evidence="12 13">
    <name type="scientific">Lysinibacillus telephonicus</name>
    <dbReference type="NCBI Taxonomy" id="1714840"/>
    <lineage>
        <taxon>Bacteria</taxon>
        <taxon>Bacillati</taxon>
        <taxon>Bacillota</taxon>
        <taxon>Bacilli</taxon>
        <taxon>Bacillales</taxon>
        <taxon>Bacillaceae</taxon>
        <taxon>Lysinibacillus</taxon>
    </lineage>
</organism>
<evidence type="ECO:0000259" key="10">
    <source>
        <dbReference type="PROSITE" id="PS50111"/>
    </source>
</evidence>
<comment type="caution">
    <text evidence="12">The sequence shown here is derived from an EMBL/GenBank/DDBJ whole genome shotgun (WGS) entry which is preliminary data.</text>
</comment>
<feature type="region of interest" description="Disordered" evidence="8">
    <location>
        <begin position="14"/>
        <end position="33"/>
    </location>
</feature>
<dbReference type="InterPro" id="IPR004090">
    <property type="entry name" value="Chemotax_Me-accpt_rcpt"/>
</dbReference>
<reference evidence="12 13" key="1">
    <citation type="submission" date="2018-12" db="EMBL/GenBank/DDBJ databases">
        <authorList>
            <person name="Yu L."/>
        </authorList>
    </citation>
    <scope>NUCLEOTIDE SEQUENCE [LARGE SCALE GENOMIC DNA]</scope>
    <source>
        <strain evidence="12 13">S5H2222</strain>
    </source>
</reference>
<evidence type="ECO:0000256" key="7">
    <source>
        <dbReference type="SAM" id="Coils"/>
    </source>
</evidence>
<gene>
    <name evidence="12" type="ORF">EKG35_16260</name>
</gene>
<dbReference type="GO" id="GO:0007165">
    <property type="term" value="P:signal transduction"/>
    <property type="evidence" value="ECO:0007669"/>
    <property type="project" value="UniProtKB-KW"/>
</dbReference>
<keyword evidence="4 6" id="KW-0807">Transducer</keyword>
<dbReference type="Pfam" id="PF00015">
    <property type="entry name" value="MCPsignal"/>
    <property type="match status" value="1"/>
</dbReference>
<keyword evidence="7" id="KW-0175">Coiled coil</keyword>
<dbReference type="InterPro" id="IPR004089">
    <property type="entry name" value="MCPsignal_dom"/>
</dbReference>
<sequence>MVLSNLIKASKKKKITISSKKEKPQKTSKGNSRKKELGKLRFYHLIRGKVILIFSILLAIIIGMQTLSYISISKLQQNLNTFANQNLQEQIQINNLASNISKLSNYEQEFIIHGNEDTLINYNTTKENVDRIINELQTTFENREKEKELLALVNQYYVIYNNYSTGLIETREKFGFENAQKIMASNDSENIKSSIENYSEMLINLLETKNGETIKELESFAKASKITFFALSFIAIVLTITFGYLLFKSIRRNTFKINQSILEIAKAGGDLTRRVEVKTKDEFALIANSTNILIESISNLIKRVTTLAESVSGSSQELMALAEENARTIDEIANNTQSIAADSDITQTRTNAVILKMQELEQAMHELNIEANEVQASAEQMKKAASNGSQSMNQSSNVMMSIEETIANTSTTVEALGKKSDEITSIIGTITSIAEQTNLLALNAAIEAARAGEHGKGFAVVANEVKKLAEQSQSAAKEVTQIITSIQQEVKSIIEQNQEGVVNVIRGVEVTNETNSILEDILAQTSKTTSVIASMAEKIMSTLNTSHEVAASFVEVNSIAENTAMHTERSASAALQGSAAMQEINASATELAKQADDLRSVVNEFKI</sequence>
<keyword evidence="9" id="KW-0812">Transmembrane</keyword>
<evidence type="ECO:0000313" key="13">
    <source>
        <dbReference type="Proteomes" id="UP000276349"/>
    </source>
</evidence>
<dbReference type="PANTHER" id="PTHR32089:SF112">
    <property type="entry name" value="LYSOZYME-LIKE PROTEIN-RELATED"/>
    <property type="match status" value="1"/>
</dbReference>
<dbReference type="InterPro" id="IPR003660">
    <property type="entry name" value="HAMP_dom"/>
</dbReference>
<name>A0A3S0JRN2_9BACI</name>
<evidence type="ECO:0000256" key="2">
    <source>
        <dbReference type="ARBA" id="ARBA00022475"/>
    </source>
</evidence>
<evidence type="ECO:0000256" key="3">
    <source>
        <dbReference type="ARBA" id="ARBA00023136"/>
    </source>
</evidence>
<dbReference type="PROSITE" id="PS50885">
    <property type="entry name" value="HAMP"/>
    <property type="match status" value="1"/>
</dbReference>
<dbReference type="SUPFAM" id="SSF58104">
    <property type="entry name" value="Methyl-accepting chemotaxis protein (MCP) signaling domain"/>
    <property type="match status" value="1"/>
</dbReference>
<dbReference type="Gene3D" id="6.10.340.10">
    <property type="match status" value="1"/>
</dbReference>
<evidence type="ECO:0000256" key="9">
    <source>
        <dbReference type="SAM" id="Phobius"/>
    </source>
</evidence>
<keyword evidence="2" id="KW-1003">Cell membrane</keyword>
<protein>
    <submittedName>
        <fullName evidence="12">Methyl-accepting chemotaxis protein</fullName>
    </submittedName>
</protein>
<keyword evidence="3 9" id="KW-0472">Membrane</keyword>
<dbReference type="GO" id="GO:0004888">
    <property type="term" value="F:transmembrane signaling receptor activity"/>
    <property type="evidence" value="ECO:0007669"/>
    <property type="project" value="InterPro"/>
</dbReference>
<comment type="similarity">
    <text evidence="5">Belongs to the methyl-accepting chemotaxis (MCP) protein family.</text>
</comment>
<keyword evidence="9" id="KW-1133">Transmembrane helix</keyword>
<comment type="subcellular location">
    <subcellularLocation>
        <location evidence="1">Cell membrane</location>
    </subcellularLocation>
</comment>
<dbReference type="GO" id="GO:0006935">
    <property type="term" value="P:chemotaxis"/>
    <property type="evidence" value="ECO:0007669"/>
    <property type="project" value="InterPro"/>
</dbReference>
<evidence type="ECO:0000313" key="12">
    <source>
        <dbReference type="EMBL" id="RTQ89623.1"/>
    </source>
</evidence>
<dbReference type="PANTHER" id="PTHR32089">
    <property type="entry name" value="METHYL-ACCEPTING CHEMOTAXIS PROTEIN MCPB"/>
    <property type="match status" value="1"/>
</dbReference>
<evidence type="ECO:0000256" key="4">
    <source>
        <dbReference type="ARBA" id="ARBA00023224"/>
    </source>
</evidence>
<feature type="domain" description="HAMP" evidence="11">
    <location>
        <begin position="248"/>
        <end position="302"/>
    </location>
</feature>
<dbReference type="EMBL" id="RXNR01000061">
    <property type="protein sequence ID" value="RTQ89623.1"/>
    <property type="molecule type" value="Genomic_DNA"/>
</dbReference>
<dbReference type="CDD" id="cd06225">
    <property type="entry name" value="HAMP"/>
    <property type="match status" value="1"/>
</dbReference>
<feature type="transmembrane region" description="Helical" evidence="9">
    <location>
        <begin position="50"/>
        <end position="72"/>
    </location>
</feature>
<dbReference type="Gene3D" id="1.10.287.950">
    <property type="entry name" value="Methyl-accepting chemotaxis protein"/>
    <property type="match status" value="1"/>
</dbReference>
<dbReference type="GO" id="GO:0005886">
    <property type="term" value="C:plasma membrane"/>
    <property type="evidence" value="ECO:0007669"/>
    <property type="project" value="UniProtKB-SubCell"/>
</dbReference>
<proteinExistence type="inferred from homology"/>
<evidence type="ECO:0000256" key="6">
    <source>
        <dbReference type="PROSITE-ProRule" id="PRU00284"/>
    </source>
</evidence>